<feature type="region of interest" description="Disordered" evidence="1">
    <location>
        <begin position="89"/>
        <end position="122"/>
    </location>
</feature>
<reference evidence="2 3" key="1">
    <citation type="submission" date="2024-01" db="EMBL/GenBank/DDBJ databases">
        <title>A telomere-to-telomere, gap-free genome of sweet tea (Lithocarpus litseifolius).</title>
        <authorList>
            <person name="Zhou J."/>
        </authorList>
    </citation>
    <scope>NUCLEOTIDE SEQUENCE [LARGE SCALE GENOMIC DNA]</scope>
    <source>
        <strain evidence="2">Zhou-2022a</strain>
        <tissue evidence="2">Leaf</tissue>
    </source>
</reference>
<accession>A0AAW2BCW6</accession>
<dbReference type="EMBL" id="JAZDWU010000016">
    <property type="protein sequence ID" value="KAK9982882.1"/>
    <property type="molecule type" value="Genomic_DNA"/>
</dbReference>
<gene>
    <name evidence="2" type="ORF">SO802_035391</name>
</gene>
<organism evidence="2 3">
    <name type="scientific">Lithocarpus litseifolius</name>
    <dbReference type="NCBI Taxonomy" id="425828"/>
    <lineage>
        <taxon>Eukaryota</taxon>
        <taxon>Viridiplantae</taxon>
        <taxon>Streptophyta</taxon>
        <taxon>Embryophyta</taxon>
        <taxon>Tracheophyta</taxon>
        <taxon>Spermatophyta</taxon>
        <taxon>Magnoliopsida</taxon>
        <taxon>eudicotyledons</taxon>
        <taxon>Gunneridae</taxon>
        <taxon>Pentapetalae</taxon>
        <taxon>rosids</taxon>
        <taxon>fabids</taxon>
        <taxon>Fagales</taxon>
        <taxon>Fagaceae</taxon>
        <taxon>Lithocarpus</taxon>
    </lineage>
</organism>
<protein>
    <submittedName>
        <fullName evidence="2">Uncharacterized protein</fullName>
    </submittedName>
</protein>
<evidence type="ECO:0000313" key="2">
    <source>
        <dbReference type="EMBL" id="KAK9982882.1"/>
    </source>
</evidence>
<evidence type="ECO:0000313" key="3">
    <source>
        <dbReference type="Proteomes" id="UP001459277"/>
    </source>
</evidence>
<sequence>MISLRVIVQVVSGPIVWWKLVVALRLRFPTIKQDYEGMDAGEGHSPSVFPLSKHRSYEEMLLEWLAWAITLRFYIMGLGTGYGTEGRSPFPMPSMLADPTPLRARQQTKPPLGTGNQEGEDEVGLSLRKRLGRVRSILQRQAGVSTKDPIADSSSVHHGDFTEGEEEMKIGVHQARTRGAACPVRKLGSQSLPTLRKPRLRRRLLRILFFHRASLRGGMNEGAIRGQRRRAQQRQSRLKRKNTSCFFLPYPSLRARNWERVSDSPTTPSDWLLDYAMKSVSKTLEQDSLRWRIRSFPFHR</sequence>
<proteinExistence type="predicted"/>
<comment type="caution">
    <text evidence="2">The sequence shown here is derived from an EMBL/GenBank/DDBJ whole genome shotgun (WGS) entry which is preliminary data.</text>
</comment>
<feature type="compositionally biased region" description="Polar residues" evidence="1">
    <location>
        <begin position="105"/>
        <end position="117"/>
    </location>
</feature>
<dbReference type="AlphaFoldDB" id="A0AAW2BCW6"/>
<keyword evidence="3" id="KW-1185">Reference proteome</keyword>
<evidence type="ECO:0000256" key="1">
    <source>
        <dbReference type="SAM" id="MobiDB-lite"/>
    </source>
</evidence>
<dbReference type="Proteomes" id="UP001459277">
    <property type="component" value="Unassembled WGS sequence"/>
</dbReference>
<name>A0AAW2BCW6_9ROSI</name>